<dbReference type="Gene3D" id="1.20.1110.10">
    <property type="entry name" value="Calcium-transporting ATPase, transmembrane domain"/>
    <property type="match status" value="1"/>
</dbReference>
<evidence type="ECO:0000256" key="10">
    <source>
        <dbReference type="ARBA" id="ARBA00022989"/>
    </source>
</evidence>
<feature type="domain" description="Cation-transporting P-type ATPase N-terminal" evidence="14">
    <location>
        <begin position="642"/>
        <end position="716"/>
    </location>
</feature>
<dbReference type="SUPFAM" id="SSF81665">
    <property type="entry name" value="Calcium ATPase, transmembrane domain M"/>
    <property type="match status" value="1"/>
</dbReference>
<dbReference type="Gene3D" id="2.70.150.10">
    <property type="entry name" value="Calcium-transporting ATPase, cytoplasmic transduction domain A"/>
    <property type="match status" value="1"/>
</dbReference>
<dbReference type="Pfam" id="PF00689">
    <property type="entry name" value="Cation_ATPase_C"/>
    <property type="match status" value="1"/>
</dbReference>
<dbReference type="GO" id="GO:0005886">
    <property type="term" value="C:plasma membrane"/>
    <property type="evidence" value="ECO:0007669"/>
    <property type="project" value="TreeGrafter"/>
</dbReference>
<evidence type="ECO:0000256" key="11">
    <source>
        <dbReference type="ARBA" id="ARBA00023065"/>
    </source>
</evidence>
<reference evidence="15 16" key="1">
    <citation type="submission" date="2014-06" db="EMBL/GenBank/DDBJ databases">
        <title>Draft genome sequence of Paenibacillus sp. MSt1.</title>
        <authorList>
            <person name="Aw Y.K."/>
            <person name="Ong K.S."/>
            <person name="Gan H.M."/>
            <person name="Lee S.M."/>
        </authorList>
    </citation>
    <scope>NUCLEOTIDE SEQUENCE [LARGE SCALE GENOMIC DNA]</scope>
    <source>
        <strain evidence="15 16">MSt1</strain>
    </source>
</reference>
<keyword evidence="3" id="KW-0813">Transport</keyword>
<comment type="similarity">
    <text evidence="2">Belongs to the cation transport ATPase (P-type) (TC 3.A.3) family. Type IIA subfamily.</text>
</comment>
<dbReference type="InterPro" id="IPR059000">
    <property type="entry name" value="ATPase_P-type_domA"/>
</dbReference>
<keyword evidence="8" id="KW-0460">Magnesium</keyword>
<dbReference type="SUPFAM" id="SSF81653">
    <property type="entry name" value="Calcium ATPase, transduction domain A"/>
    <property type="match status" value="1"/>
</dbReference>
<keyword evidence="10 13" id="KW-1133">Transmembrane helix</keyword>
<evidence type="ECO:0000256" key="5">
    <source>
        <dbReference type="ARBA" id="ARBA00022692"/>
    </source>
</evidence>
<dbReference type="eggNOG" id="COG0474">
    <property type="taxonomic scope" value="Bacteria"/>
</dbReference>
<dbReference type="GO" id="GO:1902600">
    <property type="term" value="P:proton transmembrane transport"/>
    <property type="evidence" value="ECO:0007669"/>
    <property type="project" value="TreeGrafter"/>
</dbReference>
<evidence type="ECO:0000313" key="15">
    <source>
        <dbReference type="EMBL" id="KEQ24656.1"/>
    </source>
</evidence>
<keyword evidence="16" id="KW-1185">Reference proteome</keyword>
<evidence type="ECO:0000259" key="14">
    <source>
        <dbReference type="SMART" id="SM00831"/>
    </source>
</evidence>
<dbReference type="InterPro" id="IPR023214">
    <property type="entry name" value="HAD_sf"/>
</dbReference>
<proteinExistence type="inferred from homology"/>
<protein>
    <submittedName>
        <fullName evidence="15">HAD family hydrolase</fullName>
    </submittedName>
</protein>
<evidence type="ECO:0000256" key="8">
    <source>
        <dbReference type="ARBA" id="ARBA00022842"/>
    </source>
</evidence>
<dbReference type="Pfam" id="PF00122">
    <property type="entry name" value="E1-E2_ATPase"/>
    <property type="match status" value="1"/>
</dbReference>
<dbReference type="PANTHER" id="PTHR43294:SF20">
    <property type="entry name" value="P-TYPE ATPASE"/>
    <property type="match status" value="1"/>
</dbReference>
<keyword evidence="5 13" id="KW-0812">Transmembrane</keyword>
<dbReference type="InterPro" id="IPR050510">
    <property type="entry name" value="Cation_transp_ATPase_P-type"/>
</dbReference>
<comment type="caution">
    <text evidence="15">The sequence shown here is derived from an EMBL/GenBank/DDBJ whole genome shotgun (WGS) entry which is preliminary data.</text>
</comment>
<evidence type="ECO:0000256" key="2">
    <source>
        <dbReference type="ARBA" id="ARBA00005675"/>
    </source>
</evidence>
<dbReference type="NCBIfam" id="TIGR01494">
    <property type="entry name" value="ATPase_P-type"/>
    <property type="match status" value="2"/>
</dbReference>
<gene>
    <name evidence="15" type="ORF">ET33_07925</name>
</gene>
<dbReference type="Gene3D" id="3.40.50.1000">
    <property type="entry name" value="HAD superfamily/HAD-like"/>
    <property type="match status" value="2"/>
</dbReference>
<feature type="transmembrane region" description="Helical" evidence="13">
    <location>
        <begin position="924"/>
        <end position="941"/>
    </location>
</feature>
<evidence type="ECO:0000313" key="16">
    <source>
        <dbReference type="Proteomes" id="UP000028123"/>
    </source>
</evidence>
<feature type="transmembrane region" description="Helical" evidence="13">
    <location>
        <begin position="1505"/>
        <end position="1523"/>
    </location>
</feature>
<dbReference type="PRINTS" id="PR00120">
    <property type="entry name" value="HATPASE"/>
</dbReference>
<feature type="transmembrane region" description="Helical" evidence="13">
    <location>
        <begin position="702"/>
        <end position="729"/>
    </location>
</feature>
<evidence type="ECO:0000256" key="7">
    <source>
        <dbReference type="ARBA" id="ARBA00022840"/>
    </source>
</evidence>
<dbReference type="Gene3D" id="3.40.1110.10">
    <property type="entry name" value="Calcium-transporting ATPase, cytoplasmic domain N"/>
    <property type="match status" value="2"/>
</dbReference>
<comment type="subcellular location">
    <subcellularLocation>
        <location evidence="1">Endomembrane system</location>
        <topology evidence="1">Multi-pass membrane protein</topology>
    </subcellularLocation>
</comment>
<evidence type="ECO:0000256" key="3">
    <source>
        <dbReference type="ARBA" id="ARBA00022448"/>
    </source>
</evidence>
<accession>A0A081P1T3</accession>
<feature type="transmembrane region" description="Helical" evidence="13">
    <location>
        <begin position="884"/>
        <end position="904"/>
    </location>
</feature>
<dbReference type="FunFam" id="3.40.50.1000:FF:000028">
    <property type="entry name" value="Calcium-transporting P-type ATPase, putative"/>
    <property type="match status" value="1"/>
</dbReference>
<evidence type="ECO:0000256" key="9">
    <source>
        <dbReference type="ARBA" id="ARBA00022967"/>
    </source>
</evidence>
<dbReference type="InterPro" id="IPR008250">
    <property type="entry name" value="ATPase_P-typ_transduc_dom_A_sf"/>
</dbReference>
<dbReference type="GO" id="GO:0030007">
    <property type="term" value="P:intracellular potassium ion homeostasis"/>
    <property type="evidence" value="ECO:0007669"/>
    <property type="project" value="TreeGrafter"/>
</dbReference>
<dbReference type="EMBL" id="JNVM01000015">
    <property type="protein sequence ID" value="KEQ24656.1"/>
    <property type="molecule type" value="Genomic_DNA"/>
</dbReference>
<dbReference type="GO" id="GO:0006883">
    <property type="term" value="P:intracellular sodium ion homeostasis"/>
    <property type="evidence" value="ECO:0007669"/>
    <property type="project" value="TreeGrafter"/>
</dbReference>
<dbReference type="RefSeq" id="WP_036685014.1">
    <property type="nucleotide sequence ID" value="NZ_JNVM01000015.1"/>
</dbReference>
<dbReference type="InterPro" id="IPR018303">
    <property type="entry name" value="ATPase_P-typ_P_site"/>
</dbReference>
<dbReference type="InterPro" id="IPR044492">
    <property type="entry name" value="P_typ_ATPase_HD_dom"/>
</dbReference>
<feature type="transmembrane region" description="Helical" evidence="13">
    <location>
        <begin position="1367"/>
        <end position="1390"/>
    </location>
</feature>
<dbReference type="SFLD" id="SFLDS00003">
    <property type="entry name" value="Haloacid_Dehalogenase"/>
    <property type="match status" value="1"/>
</dbReference>
<keyword evidence="6" id="KW-0547">Nucleotide-binding</keyword>
<dbReference type="InterPro" id="IPR001757">
    <property type="entry name" value="P_typ_ATPase"/>
</dbReference>
<dbReference type="GO" id="GO:0005524">
    <property type="term" value="F:ATP binding"/>
    <property type="evidence" value="ECO:0007669"/>
    <property type="project" value="UniProtKB-KW"/>
</dbReference>
<dbReference type="InterPro" id="IPR006068">
    <property type="entry name" value="ATPase_P-typ_cation-transptr_C"/>
</dbReference>
<evidence type="ECO:0000256" key="6">
    <source>
        <dbReference type="ARBA" id="ARBA00022741"/>
    </source>
</evidence>
<dbReference type="GO" id="GO:0036376">
    <property type="term" value="P:sodium ion export across plasma membrane"/>
    <property type="evidence" value="ECO:0007669"/>
    <property type="project" value="TreeGrafter"/>
</dbReference>
<dbReference type="Pfam" id="PF00690">
    <property type="entry name" value="Cation_ATPase_N"/>
    <property type="match status" value="1"/>
</dbReference>
<keyword evidence="9" id="KW-1278">Translocase</keyword>
<dbReference type="GO" id="GO:0016887">
    <property type="term" value="F:ATP hydrolysis activity"/>
    <property type="evidence" value="ECO:0007669"/>
    <property type="project" value="InterPro"/>
</dbReference>
<keyword evidence="15" id="KW-0378">Hydrolase</keyword>
<dbReference type="PANTHER" id="PTHR43294">
    <property type="entry name" value="SODIUM/POTASSIUM-TRANSPORTING ATPASE SUBUNIT ALPHA"/>
    <property type="match status" value="1"/>
</dbReference>
<dbReference type="Proteomes" id="UP000028123">
    <property type="component" value="Unassembled WGS sequence"/>
</dbReference>
<dbReference type="InterPro" id="IPR036412">
    <property type="entry name" value="HAD-like_sf"/>
</dbReference>
<dbReference type="SFLD" id="SFLDG00002">
    <property type="entry name" value="C1.7:_P-type_atpase_like"/>
    <property type="match status" value="1"/>
</dbReference>
<dbReference type="PRINTS" id="PR00119">
    <property type="entry name" value="CATATPASE"/>
</dbReference>
<dbReference type="InterPro" id="IPR004014">
    <property type="entry name" value="ATPase_P-typ_cation-transptr_N"/>
</dbReference>
<dbReference type="SFLD" id="SFLDF00027">
    <property type="entry name" value="p-type_atpase"/>
    <property type="match status" value="1"/>
</dbReference>
<dbReference type="SUPFAM" id="SSF81660">
    <property type="entry name" value="Metal cation-transporting ATPase, ATP-binding domain N"/>
    <property type="match status" value="1"/>
</dbReference>
<keyword evidence="4" id="KW-0597">Phosphoprotein</keyword>
<dbReference type="InterPro" id="IPR023299">
    <property type="entry name" value="ATPase_P-typ_cyto_dom_N"/>
</dbReference>
<keyword evidence="12 13" id="KW-0472">Membrane</keyword>
<feature type="transmembrane region" description="Helical" evidence="13">
    <location>
        <begin position="1411"/>
        <end position="1432"/>
    </location>
</feature>
<evidence type="ECO:0000256" key="4">
    <source>
        <dbReference type="ARBA" id="ARBA00022553"/>
    </source>
</evidence>
<feature type="transmembrane region" description="Helical" evidence="13">
    <location>
        <begin position="1475"/>
        <end position="1493"/>
    </location>
</feature>
<feature type="transmembrane region" description="Helical" evidence="13">
    <location>
        <begin position="1340"/>
        <end position="1361"/>
    </location>
</feature>
<dbReference type="OrthoDB" id="9760364at2"/>
<organism evidence="15 16">
    <name type="scientific">Paenibacillus tyrfis</name>
    <dbReference type="NCBI Taxonomy" id="1501230"/>
    <lineage>
        <taxon>Bacteria</taxon>
        <taxon>Bacillati</taxon>
        <taxon>Bacillota</taxon>
        <taxon>Bacilli</taxon>
        <taxon>Bacillales</taxon>
        <taxon>Paenibacillaceae</taxon>
        <taxon>Paenibacillus</taxon>
    </lineage>
</organism>
<dbReference type="GO" id="GO:0005391">
    <property type="term" value="F:P-type sodium:potassium-exchanging transporter activity"/>
    <property type="evidence" value="ECO:0007669"/>
    <property type="project" value="TreeGrafter"/>
</dbReference>
<dbReference type="SUPFAM" id="SSF56784">
    <property type="entry name" value="HAD-like"/>
    <property type="match status" value="1"/>
</dbReference>
<dbReference type="GO" id="GO:1990573">
    <property type="term" value="P:potassium ion import across plasma membrane"/>
    <property type="evidence" value="ECO:0007669"/>
    <property type="project" value="TreeGrafter"/>
</dbReference>
<dbReference type="PROSITE" id="PS00154">
    <property type="entry name" value="ATPASE_E1_E2"/>
    <property type="match status" value="1"/>
</dbReference>
<name>A0A081P1T3_9BACL</name>
<sequence>MPTESLKHRRFVRMLPGRIRIEFYGLHNNPDTAQRIQAELSVWTGITLVRACPLSGRVLLMYDQRQLKAEQVLERIERLEEELSQPCSDPESFRVYDAPPTCEQSSPSPDASYIKREAAAAAEPSRASCEAQASGRMPLPLALSMGGLAALGAKQLLLGRSALARSPAPFYLSAGLSVITGYPLLRRGFQSFAKERKWNADLLLGAGALALALVRENLIVLAGIGLLQYVEWKRNQAAANHSPAVLPPEIKRYTENANKWGLIGAGATLAFTRDPLRAVAVLLAANPRPAFIPAEYGWQQAELVCAERQALLPDSGSLSKLARTKTLLLEDASALYRVESEEIQCLTKETEADKAICLTASLFEKSSHPWKAELSEKARRTCRTLRTAFQVEESAEGLQGKISGARVFAGSYAYCQKQGIDCGMYELEAKRLARQGADVLFVGVKAESSGGTCIGLLSKKRQLHSAHAPLIRELKAQGWSIGALSCSKGTDISLLERQGLDSGWLSLQPGEWAERLAAGVPRGENALLVTCGDTSPVHALCREYGIPSITVQQLSELPQTLELTRLMDRSVHRNYRLTAIWNMLGSALAAFGFIRAPLVNLASDALSLAFMSAFRQTSERAALLQLATGDREAAATAEAPVLWHEAPWERAVSHYGTDTGRGLQAEQVHALRSAHGSNHLEGRQPTPWIASFLGQFKEFTTLILLGTTALSFFTGGLYDGIAMGAVLLANAAVGTIQERKAEQVIESLNRYQPPTCKALRNGALKEISALELVPGDIVQLEAGDRVPADIRLVESYNLQVSEAALTGESIPVSKQEAPVDGALPLAERSNMIYMGTDVTRGKATGVVVQTGLHTEMGRLMSLLQNDEKELTPLQKQVTSISKKFIKGAMIVCGIVFVTGLLRGIPLMQMVSTSIALAASAIPEGLPVTITIALSAGIFRMARKQALVRKLSALETLGRTTIICSDKTGTLTKNEMTVRHVVSLNRSWEVGGTGYAPSGEIRRIAASGRAAAALEQNPQQPELTRLLQISMLCNNAKLEQDDEGHWTVKGDPTEGALLAFAAKAGINPENMRQWHRGKEIPFDSNTGKMSVVCKDTAGTESQDCYVFTKGAVETLLQRCTQVQSDGQLLELTEERKRIISEQNGKLSGEALRVLGFAYRPLTDGDLPEPDERDMIFVGMVGMMDPPKPEAAHSIQEALALGVKPVMITGDHPITAISIARQLGMYDGSQRVLSGHELDRMPDEELQEVVEHTTIFARVSPEHKLRIVRAFQQRGHLVAMTGDGINDTPAIKQANVGIAMGRTGTEVTKQTADMVLKEDDFGTIVEAVKEGRTIMGNIRKALGCLLTGNLAEIIVSSAAVILGMPLPLVPVQILLMNLITDALPAMVLAINPGNKTKLTERVEIADGNLYRKVFTRGALLGLGSLGLFAASLAAGVPLPAARSIAFATLVSGQLMQTFSWRQEGAAESVKDWSRDRFLVGALGVSWLSLLAALYIPPVSRFFQAAPIAWSHWIPVLAVAGSVTLLSKPIVAWVESGSQAAPKPARQMRTAVVA</sequence>
<keyword evidence="11" id="KW-0406">Ion transport</keyword>
<dbReference type="GO" id="GO:0012505">
    <property type="term" value="C:endomembrane system"/>
    <property type="evidence" value="ECO:0007669"/>
    <property type="project" value="UniProtKB-SubCell"/>
</dbReference>
<evidence type="ECO:0000256" key="1">
    <source>
        <dbReference type="ARBA" id="ARBA00004127"/>
    </source>
</evidence>
<dbReference type="Pfam" id="PF13246">
    <property type="entry name" value="Cation_ATPase"/>
    <property type="match status" value="1"/>
</dbReference>
<dbReference type="InterPro" id="IPR023298">
    <property type="entry name" value="ATPase_P-typ_TM_dom_sf"/>
</dbReference>
<dbReference type="FunFam" id="2.70.150.10:FF:000160">
    <property type="entry name" value="Sarcoplasmic/endoplasmic reticulum calcium ATPase 1"/>
    <property type="match status" value="1"/>
</dbReference>
<evidence type="ECO:0000256" key="12">
    <source>
        <dbReference type="ARBA" id="ARBA00023136"/>
    </source>
</evidence>
<dbReference type="SMART" id="SM00831">
    <property type="entry name" value="Cation_ATPase_N"/>
    <property type="match status" value="1"/>
</dbReference>
<keyword evidence="7" id="KW-0067">ATP-binding</keyword>
<evidence type="ECO:0000256" key="13">
    <source>
        <dbReference type="SAM" id="Phobius"/>
    </source>
</evidence>